<dbReference type="InterPro" id="IPR000550">
    <property type="entry name" value="Hppk"/>
</dbReference>
<dbReference type="AlphaFoldDB" id="A0A6S7HSB3"/>
<dbReference type="NCBIfam" id="TIGR00526">
    <property type="entry name" value="folB_dom"/>
    <property type="match status" value="1"/>
</dbReference>
<comment type="similarity">
    <text evidence="2">In the N-terminal section; belongs to the DHNA family.</text>
</comment>
<name>A0A6S7HSB3_PARCT</name>
<feature type="domain" description="Dihydroneopterin aldolase/epimerase" evidence="9">
    <location>
        <begin position="4"/>
        <end position="113"/>
    </location>
</feature>
<dbReference type="PANTHER" id="PTHR43071:SF1">
    <property type="entry name" value="2-AMINO-4-HYDROXY-6-HYDROXYMETHYLDIHYDROPTERIDINE PYROPHOSPHOKINASE"/>
    <property type="match status" value="1"/>
</dbReference>
<dbReference type="NCBIfam" id="TIGR01498">
    <property type="entry name" value="folK"/>
    <property type="match status" value="1"/>
</dbReference>
<dbReference type="GO" id="GO:0004150">
    <property type="term" value="F:dihydroneopterin aldolase activity"/>
    <property type="evidence" value="ECO:0007669"/>
    <property type="project" value="InterPro"/>
</dbReference>
<organism evidence="10 11">
    <name type="scientific">Paramuricea clavata</name>
    <name type="common">Red gorgonian</name>
    <name type="synonym">Violescent sea-whip</name>
    <dbReference type="NCBI Taxonomy" id="317549"/>
    <lineage>
        <taxon>Eukaryota</taxon>
        <taxon>Metazoa</taxon>
        <taxon>Cnidaria</taxon>
        <taxon>Anthozoa</taxon>
        <taxon>Octocorallia</taxon>
        <taxon>Malacalcyonacea</taxon>
        <taxon>Plexauridae</taxon>
        <taxon>Paramuricea</taxon>
    </lineage>
</organism>
<dbReference type="Proteomes" id="UP001152795">
    <property type="component" value="Unassembled WGS sequence"/>
</dbReference>
<keyword evidence="8" id="KW-0289">Folate biosynthesis</keyword>
<comment type="pathway">
    <text evidence="1">Cofactor biosynthesis; tetrahydrofolate biosynthesis; 2-amino-4-hydroxy-6-hydroxymethyl-7,8-dihydropteridine diphosphate from 7,8-dihydroneopterin triphosphate: step 4/4.</text>
</comment>
<evidence type="ECO:0000256" key="3">
    <source>
        <dbReference type="ARBA" id="ARBA00013253"/>
    </source>
</evidence>
<dbReference type="Gene3D" id="3.30.70.560">
    <property type="entry name" value="7,8-Dihydro-6-hydroxymethylpterin-pyrophosphokinase HPPK"/>
    <property type="match status" value="1"/>
</dbReference>
<reference evidence="10" key="1">
    <citation type="submission" date="2020-04" db="EMBL/GenBank/DDBJ databases">
        <authorList>
            <person name="Alioto T."/>
            <person name="Alioto T."/>
            <person name="Gomez Garrido J."/>
        </authorList>
    </citation>
    <scope>NUCLEOTIDE SEQUENCE</scope>
    <source>
        <strain evidence="10">A484AB</strain>
    </source>
</reference>
<accession>A0A6S7HSB3</accession>
<evidence type="ECO:0000313" key="11">
    <source>
        <dbReference type="Proteomes" id="UP001152795"/>
    </source>
</evidence>
<evidence type="ECO:0000256" key="6">
    <source>
        <dbReference type="ARBA" id="ARBA00022777"/>
    </source>
</evidence>
<dbReference type="InterPro" id="IPR043133">
    <property type="entry name" value="GTP-CH-I_C/QueF"/>
</dbReference>
<dbReference type="SUPFAM" id="SSF55083">
    <property type="entry name" value="6-hydroxymethyl-7,8-dihydropterin pyrophosphokinase, HPPK"/>
    <property type="match status" value="1"/>
</dbReference>
<dbReference type="GO" id="GO:0046656">
    <property type="term" value="P:folic acid biosynthetic process"/>
    <property type="evidence" value="ECO:0007669"/>
    <property type="project" value="UniProtKB-KW"/>
</dbReference>
<dbReference type="GO" id="GO:0003848">
    <property type="term" value="F:2-amino-4-hydroxy-6-hydroxymethyldihydropteridine diphosphokinase activity"/>
    <property type="evidence" value="ECO:0007669"/>
    <property type="project" value="UniProtKB-EC"/>
</dbReference>
<dbReference type="SMART" id="SM00905">
    <property type="entry name" value="FolB"/>
    <property type="match status" value="1"/>
</dbReference>
<dbReference type="PANTHER" id="PTHR43071">
    <property type="entry name" value="2-AMINO-4-HYDROXY-6-HYDROXYMETHYLDIHYDROPTERIDINE PYROPHOSPHOKINASE"/>
    <property type="match status" value="1"/>
</dbReference>
<dbReference type="Pfam" id="PF01288">
    <property type="entry name" value="HPPK"/>
    <property type="match status" value="1"/>
</dbReference>
<dbReference type="UniPathway" id="UPA00077">
    <property type="reaction ID" value="UER00155"/>
</dbReference>
<comment type="caution">
    <text evidence="10">The sequence shown here is derived from an EMBL/GenBank/DDBJ whole genome shotgun (WGS) entry which is preliminary data.</text>
</comment>
<keyword evidence="6" id="KW-0418">Kinase</keyword>
<protein>
    <recommendedName>
        <fullName evidence="3">2-amino-4-hydroxy-6-hydroxymethyldihydropteridine diphosphokinase</fullName>
        <ecNumber evidence="3">2.7.6.3</ecNumber>
    </recommendedName>
</protein>
<evidence type="ECO:0000256" key="5">
    <source>
        <dbReference type="ARBA" id="ARBA00022741"/>
    </source>
</evidence>
<evidence type="ECO:0000256" key="4">
    <source>
        <dbReference type="ARBA" id="ARBA00022679"/>
    </source>
</evidence>
<dbReference type="GO" id="GO:0005524">
    <property type="term" value="F:ATP binding"/>
    <property type="evidence" value="ECO:0007669"/>
    <property type="project" value="UniProtKB-KW"/>
</dbReference>
<evidence type="ECO:0000256" key="2">
    <source>
        <dbReference type="ARBA" id="ARBA00009640"/>
    </source>
</evidence>
<dbReference type="SUPFAM" id="SSF55620">
    <property type="entry name" value="Tetrahydrobiopterin biosynthesis enzymes-like"/>
    <property type="match status" value="1"/>
</dbReference>
<dbReference type="GO" id="GO:0016301">
    <property type="term" value="F:kinase activity"/>
    <property type="evidence" value="ECO:0007669"/>
    <property type="project" value="UniProtKB-KW"/>
</dbReference>
<evidence type="ECO:0000313" key="10">
    <source>
        <dbReference type="EMBL" id="CAB4008434.1"/>
    </source>
</evidence>
<evidence type="ECO:0000256" key="7">
    <source>
        <dbReference type="ARBA" id="ARBA00022840"/>
    </source>
</evidence>
<evidence type="ECO:0000256" key="1">
    <source>
        <dbReference type="ARBA" id="ARBA00005051"/>
    </source>
</evidence>
<keyword evidence="5" id="KW-0547">Nucleotide-binding</keyword>
<dbReference type="EMBL" id="CACRXK020006122">
    <property type="protein sequence ID" value="CAB4008434.1"/>
    <property type="molecule type" value="Genomic_DNA"/>
</dbReference>
<evidence type="ECO:0000259" key="9">
    <source>
        <dbReference type="SMART" id="SM00905"/>
    </source>
</evidence>
<evidence type="ECO:0000256" key="8">
    <source>
        <dbReference type="ARBA" id="ARBA00022909"/>
    </source>
</evidence>
<sequence length="313" mass="34995">MDLLEINDLRLRTGIGFSQHEVGKLQEIVVTIQLKISRKAGKSDCVEDCLNNRTLTKDIISLVENKKYNLIEAIAEDIARVCVQKHGAPWAKVKVQKPNALRFAEYSAVSVERCSEDYKWENVHLLIGSNISPEENIAKVIALLKEKLEGLKLSRAFRTPPVGYGYEEQDDFINMAVLGKTNHDPVSLKKILRKLETQLGSVPGNKNVPRTIDIDIALWGENTIQFKMTSEDISYVIPDPDILSLAHVIIPLADLTPDFMHPVEKKSLSSIAVELCGKNFTSYFPIVDIYDANNKELTNGDFSAFADSLSVLL</sequence>
<dbReference type="InterPro" id="IPR006157">
    <property type="entry name" value="FolB_dom"/>
</dbReference>
<dbReference type="GO" id="GO:0046654">
    <property type="term" value="P:tetrahydrofolate biosynthetic process"/>
    <property type="evidence" value="ECO:0007669"/>
    <property type="project" value="UniProtKB-UniPathway"/>
</dbReference>
<proteinExistence type="inferred from homology"/>
<gene>
    <name evidence="10" type="ORF">PACLA_8A052477</name>
</gene>
<dbReference type="CDD" id="cd00483">
    <property type="entry name" value="HPPK"/>
    <property type="match status" value="1"/>
</dbReference>
<dbReference type="EC" id="2.7.6.3" evidence="3"/>
<keyword evidence="7" id="KW-0067">ATP-binding</keyword>
<dbReference type="OrthoDB" id="5956217at2759"/>
<dbReference type="Gene3D" id="3.30.1130.10">
    <property type="match status" value="1"/>
</dbReference>
<keyword evidence="4" id="KW-0808">Transferase</keyword>
<dbReference type="InterPro" id="IPR035907">
    <property type="entry name" value="Hppk_sf"/>
</dbReference>
<dbReference type="Pfam" id="PF02152">
    <property type="entry name" value="FolB"/>
    <property type="match status" value="1"/>
</dbReference>
<keyword evidence="11" id="KW-1185">Reference proteome</keyword>